<gene>
    <name evidence="1" type="ORF">LCGC14_0757310</name>
</gene>
<organism evidence="1">
    <name type="scientific">marine sediment metagenome</name>
    <dbReference type="NCBI Taxonomy" id="412755"/>
    <lineage>
        <taxon>unclassified sequences</taxon>
        <taxon>metagenomes</taxon>
        <taxon>ecological metagenomes</taxon>
    </lineage>
</organism>
<comment type="caution">
    <text evidence="1">The sequence shown here is derived from an EMBL/GenBank/DDBJ whole genome shotgun (WGS) entry which is preliminary data.</text>
</comment>
<dbReference type="AlphaFoldDB" id="A0A0F9Q290"/>
<dbReference type="EMBL" id="LAZR01001855">
    <property type="protein sequence ID" value="KKN38055.1"/>
    <property type="molecule type" value="Genomic_DNA"/>
</dbReference>
<accession>A0A0F9Q290</accession>
<name>A0A0F9Q290_9ZZZZ</name>
<protein>
    <recommendedName>
        <fullName evidence="2">Fe2OG dioxygenase domain-containing protein</fullName>
    </recommendedName>
</protein>
<evidence type="ECO:0000313" key="1">
    <source>
        <dbReference type="EMBL" id="KKN38055.1"/>
    </source>
</evidence>
<proteinExistence type="predicted"/>
<reference evidence="1" key="1">
    <citation type="journal article" date="2015" name="Nature">
        <title>Complex archaea that bridge the gap between prokaryotes and eukaryotes.</title>
        <authorList>
            <person name="Spang A."/>
            <person name="Saw J.H."/>
            <person name="Jorgensen S.L."/>
            <person name="Zaremba-Niedzwiedzka K."/>
            <person name="Martijn J."/>
            <person name="Lind A.E."/>
            <person name="van Eijk R."/>
            <person name="Schleper C."/>
            <person name="Guy L."/>
            <person name="Ettema T.J."/>
        </authorList>
    </citation>
    <scope>NUCLEOTIDE SEQUENCE</scope>
</reference>
<sequence length="116" mass="13240">MEIVPSGERGTNTFYDRENDYLDIHRDIDKCDLTLITCLYSALPPNSANGLLYLYLERQNEDLSSIYADRFWGYRTIALKPGQSILLQGGLVPNGINPMQANHRRIISALCYKRIS</sequence>
<evidence type="ECO:0008006" key="2">
    <source>
        <dbReference type="Google" id="ProtNLM"/>
    </source>
</evidence>